<name>A0A2A4G4T3_9FLAO</name>
<keyword evidence="3" id="KW-1185">Reference proteome</keyword>
<organism evidence="2 3">
    <name type="scientific">Sediminicola luteus</name>
    <dbReference type="NCBI Taxonomy" id="319238"/>
    <lineage>
        <taxon>Bacteria</taxon>
        <taxon>Pseudomonadati</taxon>
        <taxon>Bacteroidota</taxon>
        <taxon>Flavobacteriia</taxon>
        <taxon>Flavobacteriales</taxon>
        <taxon>Flavobacteriaceae</taxon>
        <taxon>Sediminicola</taxon>
    </lineage>
</organism>
<evidence type="ECO:0000313" key="3">
    <source>
        <dbReference type="Proteomes" id="UP000219559"/>
    </source>
</evidence>
<dbReference type="RefSeq" id="WP_097443394.1">
    <property type="nucleotide sequence ID" value="NZ_NBWU01000005.1"/>
</dbReference>
<feature type="signal peptide" evidence="1">
    <location>
        <begin position="1"/>
        <end position="20"/>
    </location>
</feature>
<protein>
    <submittedName>
        <fullName evidence="2">Uncharacterized protein</fullName>
    </submittedName>
</protein>
<sequence>MKKRLTLVLMVVLSAQLALGQIKIGDNPQDLHPASVLELESTERAFVIPRLNEVQMQAIHPLAGAMVYNIDSSCVYYYNGSSWLNLCNASARLGEAEVDAMVANNGYLTTEVDGSTTNEIQTLSLSGNELSLSRSGGSITLPTGSADGVITNVALSGTSLNFTGSNNGFNASVELSSLDTQLNEAQVDNFVANNGYLITEVDGSTTNEIQTLSLSGNELSLSRSGGSITLPTGSADGVITNVALSGSSLNFTGSNNGFNASVDLSSLNTQLNEAQVDNFVANNGYLTTEVDGSTTNEIQTLSLSGNELSLSRSGGSITLPTGSADGVITNVALSGSSLNFTGSNNGFNASVDLSSLDTQLSETQVDAFVNNNGFLTVELDDDPTNELELPSDTTASAGDVLVTDGAGNYTWATLTGGGTGLDTNDYITGGNLNGQNLELTGGGAAGATIDLSGLDTQLSEAQVDSFANNNGYLTTEVDGSTTNEIQTLSLSGNELSLSHSGGSITLPTGSADGVISNVALSGTSLNFTGSNNGFNASVDLSSLNTQLSEAQVDNFVANNGYLTTEVDGSTTNEIQTLSLSGNELSLSSGGGSITLPTGSADGVITNVALSGSSLNFTGSNNGFNASVELSSLDTQLNEVQVDNFVANNGYLTTEVDGSTTNEIQTLSLSGNELSLSSGGGSITLPSGGADGVITNVALSGTSLNFTGSNNGFNASVDLSSLDTQLNEAQVDNFVANNGYLITEVDGSTTNEIQTLSLSGNELSLSSGGGSITLPSGGADGVITNVALSGTSLNFTGSNNGFNASVDLSSLNTQLSEAQVDNFVANNGYLITEVDGSTTNEIQTLSLSGNELSLSRSGGTITLPTGSADGVITNVTLNGTSLNFTGSNNGFNASVDLSGLDTQLNESQVDNFVANNGYLTTEVDGSTTNEIQTLSLSGNELSLSSGGGSITLPSGDADGVITNVALSGSSLNFTGSNNGFNASVDLSSLDTQLNEAQVDNFVANNGYLITEVDGSTTNEIQTLSLSGNELSLSSGGGSITLPSGGADGVITNVALSGSSLNFTGSNNGFNASVDLSSLDTQLNEAQVDNFVANNGYLTTEVDGSTTNEIQTLSLSGNELSLSKGGGTISLPSGNMATTDLTFTDVRRHNLNGFDMFLNGGNIAIGTTSMEPGNTLEVNGRTRSNDYQASSGSAVNPSFHFGSNGGGREGLYQPETDGLGIVTAGTEAIRIDPYQKVGINEPNPTSVMDLGGSVAFPVRIVRGAVTLDQNDHTLIYNGPTTISLPNPATCPGREYRIVSRQYPIQFDKQVQSLRSPIHTYNANTPITNLGSMTLISDGNNWYEIALTP</sequence>
<dbReference type="EMBL" id="NBWU01000005">
    <property type="protein sequence ID" value="PCE63441.1"/>
    <property type="molecule type" value="Genomic_DNA"/>
</dbReference>
<gene>
    <name evidence="2" type="ORF">B7P33_14610</name>
</gene>
<keyword evidence="1" id="KW-0732">Signal</keyword>
<proteinExistence type="predicted"/>
<evidence type="ECO:0000313" key="2">
    <source>
        <dbReference type="EMBL" id="PCE63441.1"/>
    </source>
</evidence>
<comment type="caution">
    <text evidence="2">The sequence shown here is derived from an EMBL/GenBank/DDBJ whole genome shotgun (WGS) entry which is preliminary data.</text>
</comment>
<reference evidence="2 3" key="1">
    <citation type="submission" date="2017-04" db="EMBL/GenBank/DDBJ databases">
        <title>A new member of the family Flavobacteriaceae isolated from ascidians.</title>
        <authorList>
            <person name="Chen L."/>
        </authorList>
    </citation>
    <scope>NUCLEOTIDE SEQUENCE [LARGE SCALE GENOMIC DNA]</scope>
    <source>
        <strain evidence="2 3">HQA918</strain>
    </source>
</reference>
<evidence type="ECO:0000256" key="1">
    <source>
        <dbReference type="SAM" id="SignalP"/>
    </source>
</evidence>
<dbReference type="Proteomes" id="UP000219559">
    <property type="component" value="Unassembled WGS sequence"/>
</dbReference>
<accession>A0A2A4G4T3</accession>
<feature type="chain" id="PRO_5012426793" evidence="1">
    <location>
        <begin position="21"/>
        <end position="1346"/>
    </location>
</feature>
<dbReference type="OrthoDB" id="9808953at2"/>